<reference evidence="1" key="1">
    <citation type="journal article" date="2018" name="Biosci. Biotechnol. Biochem.">
        <title>Polysaccharide hydrolase of the hadal zone amphipods Hirondellea gigas.</title>
        <authorList>
            <person name="Kobayashi H."/>
            <person name="Nagahama T."/>
            <person name="Arai W."/>
            <person name="Sasagawa Y."/>
            <person name="Umeda M."/>
            <person name="Hayashi T."/>
            <person name="Nikaido I."/>
            <person name="Watanabe H."/>
            <person name="Oguri K."/>
            <person name="Kitazato H."/>
            <person name="Fujioka K."/>
            <person name="Kido Y."/>
            <person name="Takami H."/>
        </authorList>
    </citation>
    <scope>NUCLEOTIDE SEQUENCE</scope>
    <source>
        <tissue evidence="1">Whole body</tissue>
    </source>
</reference>
<dbReference type="PANTHER" id="PTHR12069:SF0">
    <property type="entry name" value="DNA-DIRECTED RNA POLYMERASE III SUBUNIT RPC5"/>
    <property type="match status" value="1"/>
</dbReference>
<dbReference type="PANTHER" id="PTHR12069">
    <property type="entry name" value="DNA-DIRECTED RNA POLYMERASES III 80 KDA POLYPEPTIDE RNA POLYMERASE III SUBUNIT 5"/>
    <property type="match status" value="1"/>
</dbReference>
<sequence length="496" mass="55600">MKCGVVEGLLSNGTAEEEDELVDEIPVFLCSSEYGTLYQLVFPSHLPQTLAMDGNIIQARLRPNCKQIELVQRISVDAVYNRSQGEQLALNVDGAHRDLRDNNDNKFPSGMMDQAVLRSEGLLHDKGQYAVGRLIPNFGFTICPINAMMPITPKHDYIDQAEKRVSDEKKAQEVAEEGSNKSEATKAVTVKFQRTENEYMKNARERSFMHHQRIILQEPWVTMQYTGMGHSYGNHLAKQIFHCAESEKVDRFHLPPSHFLSLLSQAPEPTNAPTTAAAPTAAAASAVANASSISSNSRKSRQLDIPKSLLYSFTLDQQIERIVRNAEVMKFSDILDCLEPEVVRAESSIVDRVQTYAVLVQGCWVLKSHLLYPSSDKSTDPTQPSILSISSSKAVIKKTKSGTLHTNMQKTREYALYLLTTKGHLNRKEIAVEAPITADDLLLMLRGIAKPIPTEDGQSSGLWSFLLETDNHFIDKYKAVCQRYHIRWDFQFGGRT</sequence>
<protein>
    <submittedName>
        <fullName evidence="1">DNA-directed RNA polymerase III subunit RPC5-like</fullName>
    </submittedName>
</protein>
<organism evidence="1">
    <name type="scientific">Hirondellea gigas</name>
    <dbReference type="NCBI Taxonomy" id="1518452"/>
    <lineage>
        <taxon>Eukaryota</taxon>
        <taxon>Metazoa</taxon>
        <taxon>Ecdysozoa</taxon>
        <taxon>Arthropoda</taxon>
        <taxon>Crustacea</taxon>
        <taxon>Multicrustacea</taxon>
        <taxon>Malacostraca</taxon>
        <taxon>Eumalacostraca</taxon>
        <taxon>Peracarida</taxon>
        <taxon>Amphipoda</taxon>
        <taxon>Amphilochidea</taxon>
        <taxon>Lysianassida</taxon>
        <taxon>Lysianassidira</taxon>
        <taxon>Lysianassoidea</taxon>
        <taxon>Lysianassidae</taxon>
        <taxon>Hirondellea</taxon>
    </lineage>
</organism>
<proteinExistence type="evidence at transcript level"/>
<dbReference type="GO" id="GO:0005666">
    <property type="term" value="C:RNA polymerase III complex"/>
    <property type="evidence" value="ECO:0007669"/>
    <property type="project" value="TreeGrafter"/>
</dbReference>
<dbReference type="Pfam" id="PF04801">
    <property type="entry name" value="RPC5"/>
    <property type="match status" value="1"/>
</dbReference>
<keyword evidence="1" id="KW-0804">Transcription</keyword>
<evidence type="ECO:0000313" key="1">
    <source>
        <dbReference type="EMBL" id="LAB67202.1"/>
    </source>
</evidence>
<dbReference type="EMBL" id="IACF01001506">
    <property type="protein sequence ID" value="LAB67202.1"/>
    <property type="molecule type" value="mRNA"/>
</dbReference>
<dbReference type="AlphaFoldDB" id="A0A2P2HZJ5"/>
<name>A0A2P2HZJ5_9CRUS</name>
<keyword evidence="1" id="KW-0240">DNA-directed RNA polymerase</keyword>
<dbReference type="GO" id="GO:0042797">
    <property type="term" value="P:tRNA transcription by RNA polymerase III"/>
    <property type="evidence" value="ECO:0007669"/>
    <property type="project" value="TreeGrafter"/>
</dbReference>
<dbReference type="InterPro" id="IPR006886">
    <property type="entry name" value="RNA_pol_III_Rpc5"/>
</dbReference>
<accession>A0A2P2HZJ5</accession>